<comment type="catalytic activity">
    <reaction evidence="1">
        <text>a uridine in mRNA = a pseudouridine in mRNA</text>
        <dbReference type="Rhea" id="RHEA:56644"/>
        <dbReference type="Rhea" id="RHEA-COMP:14658"/>
        <dbReference type="Rhea" id="RHEA-COMP:14659"/>
        <dbReference type="ChEBI" id="CHEBI:65314"/>
        <dbReference type="ChEBI" id="CHEBI:65315"/>
    </reaction>
</comment>
<dbReference type="InterPro" id="IPR014780">
    <property type="entry name" value="tRNA_psdUridine_synth_TruB"/>
</dbReference>
<dbReference type="GO" id="GO:0160148">
    <property type="term" value="F:tRNA pseudouridine(55) synthase activity"/>
    <property type="evidence" value="ECO:0007669"/>
    <property type="project" value="UniProtKB-EC"/>
</dbReference>
<evidence type="ECO:0000256" key="3">
    <source>
        <dbReference type="ARBA" id="ARBA00012787"/>
    </source>
</evidence>
<evidence type="ECO:0000313" key="8">
    <source>
        <dbReference type="EMBL" id="KAJ9602922.1"/>
    </source>
</evidence>
<reference evidence="8" key="1">
    <citation type="submission" date="2022-10" db="EMBL/GenBank/DDBJ databases">
        <title>Culturing micro-colonial fungi from biological soil crusts in the Mojave desert and describing Neophaeococcomyces mojavensis, and introducing the new genera and species Taxawa tesnikishii.</title>
        <authorList>
            <person name="Kurbessoian T."/>
            <person name="Stajich J.E."/>
        </authorList>
    </citation>
    <scope>NUCLEOTIDE SEQUENCE</scope>
    <source>
        <strain evidence="8">TK_41</strain>
    </source>
</reference>
<dbReference type="EMBL" id="JAPDRK010000024">
    <property type="protein sequence ID" value="KAJ9602922.1"/>
    <property type="molecule type" value="Genomic_DNA"/>
</dbReference>
<proteinExistence type="inferred from homology"/>
<feature type="domain" description="Pseudouridine synthase II N-terminal" evidence="7">
    <location>
        <begin position="71"/>
        <end position="207"/>
    </location>
</feature>
<dbReference type="HAMAP" id="MF_01080">
    <property type="entry name" value="TruB_bact"/>
    <property type="match status" value="1"/>
</dbReference>
<name>A0AA38WXI1_9EURO</name>
<comment type="similarity">
    <text evidence="2">Belongs to the pseudouridine synthase TruB family.</text>
</comment>
<evidence type="ECO:0000256" key="1">
    <source>
        <dbReference type="ARBA" id="ARBA00001166"/>
    </source>
</evidence>
<feature type="region of interest" description="Disordered" evidence="6">
    <location>
        <begin position="46"/>
        <end position="74"/>
    </location>
</feature>
<evidence type="ECO:0000256" key="4">
    <source>
        <dbReference type="ARBA" id="ARBA00022694"/>
    </source>
</evidence>
<sequence>MAHPSGKLLEGVFAVSKPPSISSAQVLRDLQHKFADSKTFAPLLEQTNRAREEQERHQPKRRKRTSDDQIFKMGHGGTLDPLATGVLIVGIGRGSKSLPDFLGCKKTYETVVLFGKSTDTYDIMGKVVAEAPTDNITRDMVEEKLARFQGKMKQIPPIYSAIKVEGMKLYEYARSGKELPRQLESRDTEISECTLLDYYAPGEHDFRWPVAQATEEERAVAQKLIAGAESTKQLLGQEAKPARQRTPTSERYKDFRESNNLPPEKKAAMHTHDLGTLEAEPANAPAARIRLTVSSGFYVRSFAYDLGTACGSYGTMAALVRSKQGGFTTVDPAPEGFVPALTPEDLEAGEDIWGPKVAKVLGKWVETHPPPSTGNRIDDRDRPEKDYRFKRSERGSGWKGGGQKRTWNDRRHYGSARQPNRRNSSSPSP</sequence>
<dbReference type="PANTHER" id="PTHR13767:SF2">
    <property type="entry name" value="PSEUDOURIDYLATE SYNTHASE TRUB1"/>
    <property type="match status" value="1"/>
</dbReference>
<feature type="region of interest" description="Disordered" evidence="6">
    <location>
        <begin position="234"/>
        <end position="266"/>
    </location>
</feature>
<gene>
    <name evidence="8" type="primary">PUS4</name>
    <name evidence="8" type="ORF">H2200_012702</name>
</gene>
<dbReference type="PANTHER" id="PTHR13767">
    <property type="entry name" value="TRNA-PSEUDOURIDINE SYNTHASE"/>
    <property type="match status" value="1"/>
</dbReference>
<comment type="caution">
    <text evidence="8">The sequence shown here is derived from an EMBL/GenBank/DDBJ whole genome shotgun (WGS) entry which is preliminary data.</text>
</comment>
<feature type="compositionally biased region" description="Basic and acidic residues" evidence="6">
    <location>
        <begin position="48"/>
        <end position="57"/>
    </location>
</feature>
<dbReference type="SUPFAM" id="SSF55120">
    <property type="entry name" value="Pseudouridine synthase"/>
    <property type="match status" value="1"/>
</dbReference>
<dbReference type="Pfam" id="PF01509">
    <property type="entry name" value="TruB_N"/>
    <property type="match status" value="1"/>
</dbReference>
<dbReference type="GO" id="GO:1990481">
    <property type="term" value="P:mRNA pseudouridine synthesis"/>
    <property type="evidence" value="ECO:0007669"/>
    <property type="project" value="TreeGrafter"/>
</dbReference>
<protein>
    <recommendedName>
        <fullName evidence="3">tRNA pseudouridine(55) synthase</fullName>
        <ecNumber evidence="3">5.4.99.25</ecNumber>
    </recommendedName>
</protein>
<dbReference type="GO" id="GO:0006400">
    <property type="term" value="P:tRNA modification"/>
    <property type="evidence" value="ECO:0007669"/>
    <property type="project" value="TreeGrafter"/>
</dbReference>
<dbReference type="InterPro" id="IPR020103">
    <property type="entry name" value="PsdUridine_synth_cat_dom_sf"/>
</dbReference>
<keyword evidence="5 8" id="KW-0413">Isomerase</keyword>
<evidence type="ECO:0000313" key="9">
    <source>
        <dbReference type="Proteomes" id="UP001172673"/>
    </source>
</evidence>
<dbReference type="GO" id="GO:0005634">
    <property type="term" value="C:nucleus"/>
    <property type="evidence" value="ECO:0007669"/>
    <property type="project" value="TreeGrafter"/>
</dbReference>
<dbReference type="AlphaFoldDB" id="A0AA38WXI1"/>
<evidence type="ECO:0000256" key="2">
    <source>
        <dbReference type="ARBA" id="ARBA00008999"/>
    </source>
</evidence>
<feature type="compositionally biased region" description="Basic and acidic residues" evidence="6">
    <location>
        <begin position="248"/>
        <end position="266"/>
    </location>
</feature>
<evidence type="ECO:0000259" key="7">
    <source>
        <dbReference type="Pfam" id="PF01509"/>
    </source>
</evidence>
<keyword evidence="9" id="KW-1185">Reference proteome</keyword>
<accession>A0AA38WXI1</accession>
<evidence type="ECO:0000256" key="6">
    <source>
        <dbReference type="SAM" id="MobiDB-lite"/>
    </source>
</evidence>
<keyword evidence="4" id="KW-0819">tRNA processing</keyword>
<dbReference type="Proteomes" id="UP001172673">
    <property type="component" value="Unassembled WGS sequence"/>
</dbReference>
<feature type="region of interest" description="Disordered" evidence="6">
    <location>
        <begin position="364"/>
        <end position="429"/>
    </location>
</feature>
<dbReference type="GO" id="GO:0003723">
    <property type="term" value="F:RNA binding"/>
    <property type="evidence" value="ECO:0007669"/>
    <property type="project" value="InterPro"/>
</dbReference>
<feature type="compositionally biased region" description="Basic and acidic residues" evidence="6">
    <location>
        <begin position="376"/>
        <end position="396"/>
    </location>
</feature>
<dbReference type="EC" id="5.4.99.25" evidence="3"/>
<evidence type="ECO:0000256" key="5">
    <source>
        <dbReference type="ARBA" id="ARBA00023235"/>
    </source>
</evidence>
<organism evidence="8 9">
    <name type="scientific">Cladophialophora chaetospira</name>
    <dbReference type="NCBI Taxonomy" id="386627"/>
    <lineage>
        <taxon>Eukaryota</taxon>
        <taxon>Fungi</taxon>
        <taxon>Dikarya</taxon>
        <taxon>Ascomycota</taxon>
        <taxon>Pezizomycotina</taxon>
        <taxon>Eurotiomycetes</taxon>
        <taxon>Chaetothyriomycetidae</taxon>
        <taxon>Chaetothyriales</taxon>
        <taxon>Herpotrichiellaceae</taxon>
        <taxon>Cladophialophora</taxon>
    </lineage>
</organism>
<dbReference type="Gene3D" id="3.30.2350.10">
    <property type="entry name" value="Pseudouridine synthase"/>
    <property type="match status" value="1"/>
</dbReference>
<dbReference type="InterPro" id="IPR002501">
    <property type="entry name" value="PsdUridine_synth_N"/>
</dbReference>